<dbReference type="PANTHER" id="PTHR43669:SF3">
    <property type="entry name" value="ALCOHOL DEHYDROGENASE, PUTATIVE (AFU_ORTHOLOGUE AFUA_3G03445)-RELATED"/>
    <property type="match status" value="1"/>
</dbReference>
<proteinExistence type="inferred from homology"/>
<evidence type="ECO:0000256" key="1">
    <source>
        <dbReference type="ARBA" id="ARBA00006484"/>
    </source>
</evidence>
<dbReference type="SUPFAM" id="SSF51735">
    <property type="entry name" value="NAD(P)-binding Rossmann-fold domains"/>
    <property type="match status" value="1"/>
</dbReference>
<accession>A0A1H8JHE1</accession>
<evidence type="ECO:0000313" key="3">
    <source>
        <dbReference type="EMBL" id="SEN80102.1"/>
    </source>
</evidence>
<gene>
    <name evidence="3" type="ORF">SAMN04488011_106217</name>
</gene>
<dbReference type="Pfam" id="PF13561">
    <property type="entry name" value="adh_short_C2"/>
    <property type="match status" value="1"/>
</dbReference>
<dbReference type="RefSeq" id="WP_091846064.1">
    <property type="nucleotide sequence ID" value="NZ_FOCM01000006.1"/>
</dbReference>
<evidence type="ECO:0000313" key="4">
    <source>
        <dbReference type="Proteomes" id="UP000199372"/>
    </source>
</evidence>
<keyword evidence="2" id="KW-0560">Oxidoreductase</keyword>
<organism evidence="3 4">
    <name type="scientific">Palleronia pelagia</name>
    <dbReference type="NCBI Taxonomy" id="387096"/>
    <lineage>
        <taxon>Bacteria</taxon>
        <taxon>Pseudomonadati</taxon>
        <taxon>Pseudomonadota</taxon>
        <taxon>Alphaproteobacteria</taxon>
        <taxon>Rhodobacterales</taxon>
        <taxon>Roseobacteraceae</taxon>
        <taxon>Palleronia</taxon>
    </lineage>
</organism>
<dbReference type="PANTHER" id="PTHR43669">
    <property type="entry name" value="5-KETO-D-GLUCONATE 5-REDUCTASE"/>
    <property type="match status" value="1"/>
</dbReference>
<comment type="similarity">
    <text evidence="1">Belongs to the short-chain dehydrogenases/reductases (SDR) family.</text>
</comment>
<evidence type="ECO:0000256" key="2">
    <source>
        <dbReference type="ARBA" id="ARBA00023002"/>
    </source>
</evidence>
<dbReference type="GO" id="GO:0016491">
    <property type="term" value="F:oxidoreductase activity"/>
    <property type="evidence" value="ECO:0007669"/>
    <property type="project" value="UniProtKB-KW"/>
</dbReference>
<dbReference type="PRINTS" id="PR00081">
    <property type="entry name" value="GDHRDH"/>
</dbReference>
<dbReference type="InterPro" id="IPR002347">
    <property type="entry name" value="SDR_fam"/>
</dbReference>
<dbReference type="OrthoDB" id="286404at2"/>
<name>A0A1H8JHE1_9RHOB</name>
<dbReference type="InterPro" id="IPR036291">
    <property type="entry name" value="NAD(P)-bd_dom_sf"/>
</dbReference>
<reference evidence="4" key="1">
    <citation type="submission" date="2016-10" db="EMBL/GenBank/DDBJ databases">
        <authorList>
            <person name="Varghese N."/>
            <person name="Submissions S."/>
        </authorList>
    </citation>
    <scope>NUCLEOTIDE SEQUENCE [LARGE SCALE GENOMIC DNA]</scope>
    <source>
        <strain evidence="4">DSM 26893</strain>
    </source>
</reference>
<dbReference type="EMBL" id="FOCM01000006">
    <property type="protein sequence ID" value="SEN80102.1"/>
    <property type="molecule type" value="Genomic_DNA"/>
</dbReference>
<keyword evidence="4" id="KW-1185">Reference proteome</keyword>
<dbReference type="Gene3D" id="3.40.50.720">
    <property type="entry name" value="NAD(P)-binding Rossmann-like Domain"/>
    <property type="match status" value="1"/>
</dbReference>
<dbReference type="Proteomes" id="UP000199372">
    <property type="component" value="Unassembled WGS sequence"/>
</dbReference>
<protein>
    <submittedName>
        <fullName evidence="3">3-oxoacyl-[acyl-carrier protein] reductase</fullName>
    </submittedName>
</protein>
<dbReference type="AlphaFoldDB" id="A0A1H8JHE1"/>
<dbReference type="CDD" id="cd05233">
    <property type="entry name" value="SDR_c"/>
    <property type="match status" value="1"/>
</dbReference>
<sequence>MADLAGRRALLVGGSSGLGLAAARAMRAAGATVTIAGRNPDRATEAARALDCHVVTGDAADPEQSARMVAEAASAMGGLDTLWSSAGGDPMPRLQRDTPLAEVMGDLTGTLAPVILPARAAFDHMAATGGGSLILVASDAGKIPTPGETAIGAAMAAIIQFARGLAVEGKRAGIRANTLTPSIVRGTPLYDRLMGDAFAGKLFAKAESMASLGVAEPQDLADLAVFLAGPGARRITGQAISVTGGISAL</sequence>